<dbReference type="GO" id="GO:0008168">
    <property type="term" value="F:methyltransferase activity"/>
    <property type="evidence" value="ECO:0007669"/>
    <property type="project" value="UniProtKB-KW"/>
</dbReference>
<keyword evidence="8" id="KW-0808">Transferase</keyword>
<reference evidence="9" key="1">
    <citation type="submission" date="2018-07" db="EMBL/GenBank/DDBJ databases">
        <authorList>
            <person name="Blom J."/>
        </authorList>
    </citation>
    <scope>NUCLEOTIDE SEQUENCE [LARGE SCALE GENOMIC DNA]</scope>
    <source>
        <strain evidence="9">CCOS 864</strain>
    </source>
</reference>
<evidence type="ECO:0000313" key="8">
    <source>
        <dbReference type="EMBL" id="SUQ63964.1"/>
    </source>
</evidence>
<sequence>MALVDVIEEELIESASLYAPSQTIAELIDSRLQEIPDKDLREWVNFVLTTGFEADLACSASDISVINYTGDAGYQGGDDCIIDGYSAMLNLLAKGGQIHCNSVVSEIVQTPTEITVRCTNGHIEHGSHVLLSVPLGVLKAGSITFSPALSTQKRFAIERLGFGAFEKLIFQFENAFWRTVDNDVSGILIKGHPVFPYWLDVSASSGRPTLAAHVSGPQALALAKLDDDVAFDMAMSALSSACGGVPTVPVEWHRTNWVTDPFSRGAYTHLPPSISLQEIHNLSQPEGRLLFAGEATSTERFGYVDGAYVSGLREARRLTGGRPVKISISA</sequence>
<dbReference type="SUPFAM" id="SSF54373">
    <property type="entry name" value="FAD-linked reductases, C-terminal domain"/>
    <property type="match status" value="1"/>
</dbReference>
<dbReference type="InterPro" id="IPR002937">
    <property type="entry name" value="Amino_oxidase"/>
</dbReference>
<comment type="similarity">
    <text evidence="2">Belongs to the tryptophan 2-monooxygenase family.</text>
</comment>
<organism evidence="8 9">
    <name type="scientific">Pseudomonas wadenswilerensis</name>
    <dbReference type="NCBI Taxonomy" id="1785161"/>
    <lineage>
        <taxon>Bacteria</taxon>
        <taxon>Pseudomonadati</taxon>
        <taxon>Pseudomonadota</taxon>
        <taxon>Gammaproteobacteria</taxon>
        <taxon>Pseudomonadales</taxon>
        <taxon>Pseudomonadaceae</taxon>
        <taxon>Pseudomonas</taxon>
    </lineage>
</organism>
<keyword evidence="9" id="KW-1185">Reference proteome</keyword>
<feature type="domain" description="Amine oxidase" evidence="7">
    <location>
        <begin position="50"/>
        <end position="318"/>
    </location>
</feature>
<comment type="catalytic activity">
    <reaction evidence="6">
        <text>L-tryptophan + O2 = indole-3-acetamide + CO2 + H2O</text>
        <dbReference type="Rhea" id="RHEA:16165"/>
        <dbReference type="ChEBI" id="CHEBI:15377"/>
        <dbReference type="ChEBI" id="CHEBI:15379"/>
        <dbReference type="ChEBI" id="CHEBI:16031"/>
        <dbReference type="ChEBI" id="CHEBI:16526"/>
        <dbReference type="ChEBI" id="CHEBI:57912"/>
        <dbReference type="EC" id="1.13.12.3"/>
    </reaction>
</comment>
<evidence type="ECO:0000256" key="4">
    <source>
        <dbReference type="ARBA" id="ARBA00017871"/>
    </source>
</evidence>
<evidence type="ECO:0000256" key="6">
    <source>
        <dbReference type="ARBA" id="ARBA00047321"/>
    </source>
</evidence>
<evidence type="ECO:0000256" key="3">
    <source>
        <dbReference type="ARBA" id="ARBA00012535"/>
    </source>
</evidence>
<evidence type="ECO:0000256" key="5">
    <source>
        <dbReference type="ARBA" id="ARBA00023070"/>
    </source>
</evidence>
<dbReference type="AlphaFoldDB" id="A0A380T2B9"/>
<dbReference type="EMBL" id="UIDD01000008">
    <property type="protein sequence ID" value="SUQ63964.1"/>
    <property type="molecule type" value="Genomic_DNA"/>
</dbReference>
<dbReference type="Pfam" id="PF01593">
    <property type="entry name" value="Amino_oxidase"/>
    <property type="match status" value="1"/>
</dbReference>
<evidence type="ECO:0000256" key="2">
    <source>
        <dbReference type="ARBA" id="ARBA00005833"/>
    </source>
</evidence>
<keyword evidence="8" id="KW-0489">Methyltransferase</keyword>
<evidence type="ECO:0000313" key="9">
    <source>
        <dbReference type="Proteomes" id="UP000255177"/>
    </source>
</evidence>
<dbReference type="Proteomes" id="UP000255177">
    <property type="component" value="Unassembled WGS sequence"/>
</dbReference>
<protein>
    <recommendedName>
        <fullName evidence="4">Tryptophan 2-monooxygenase</fullName>
        <ecNumber evidence="3">1.13.12.3</ecNumber>
    </recommendedName>
</protein>
<evidence type="ECO:0000259" key="7">
    <source>
        <dbReference type="Pfam" id="PF01593"/>
    </source>
</evidence>
<dbReference type="SUPFAM" id="SSF51905">
    <property type="entry name" value="FAD/NAD(P)-binding domain"/>
    <property type="match status" value="1"/>
</dbReference>
<keyword evidence="8" id="KW-0560">Oxidoreductase</keyword>
<keyword evidence="5" id="KW-0073">Auxin biosynthesis</keyword>
<dbReference type="PANTHER" id="PTHR10742:SF410">
    <property type="entry name" value="LYSINE-SPECIFIC HISTONE DEMETHYLASE 2"/>
    <property type="match status" value="1"/>
</dbReference>
<dbReference type="GO" id="GO:0009851">
    <property type="term" value="P:auxin biosynthetic process"/>
    <property type="evidence" value="ECO:0007669"/>
    <property type="project" value="UniProtKB-KW"/>
</dbReference>
<name>A0A380T2B9_9PSED</name>
<dbReference type="GO" id="GO:0050361">
    <property type="term" value="F:tryptophan 2-monooxygenase activity"/>
    <property type="evidence" value="ECO:0007669"/>
    <property type="project" value="UniProtKB-EC"/>
</dbReference>
<comment type="pathway">
    <text evidence="1">Plant hormone metabolism; auxin biosynthesis.</text>
</comment>
<dbReference type="GO" id="GO:0032259">
    <property type="term" value="P:methylation"/>
    <property type="evidence" value="ECO:0007669"/>
    <property type="project" value="UniProtKB-KW"/>
</dbReference>
<dbReference type="Gene3D" id="3.50.50.60">
    <property type="entry name" value="FAD/NAD(P)-binding domain"/>
    <property type="match status" value="1"/>
</dbReference>
<dbReference type="InterPro" id="IPR036188">
    <property type="entry name" value="FAD/NAD-bd_sf"/>
</dbReference>
<proteinExistence type="inferred from homology"/>
<accession>A0A380T2B9</accession>
<dbReference type="EC" id="1.13.12.3" evidence="3"/>
<gene>
    <name evidence="8" type="ORF">CCOS864_03418</name>
</gene>
<dbReference type="InterPro" id="IPR050281">
    <property type="entry name" value="Flavin_monoamine_oxidase"/>
</dbReference>
<dbReference type="PANTHER" id="PTHR10742">
    <property type="entry name" value="FLAVIN MONOAMINE OXIDASE"/>
    <property type="match status" value="1"/>
</dbReference>
<evidence type="ECO:0000256" key="1">
    <source>
        <dbReference type="ARBA" id="ARBA00004814"/>
    </source>
</evidence>